<comment type="caution">
    <text evidence="2">The sequence shown here is derived from an EMBL/GenBank/DDBJ whole genome shotgun (WGS) entry which is preliminary data.</text>
</comment>
<organism evidence="2 3">
    <name type="scientific">Gossypium australe</name>
    <dbReference type="NCBI Taxonomy" id="47621"/>
    <lineage>
        <taxon>Eukaryota</taxon>
        <taxon>Viridiplantae</taxon>
        <taxon>Streptophyta</taxon>
        <taxon>Embryophyta</taxon>
        <taxon>Tracheophyta</taxon>
        <taxon>Spermatophyta</taxon>
        <taxon>Magnoliopsida</taxon>
        <taxon>eudicotyledons</taxon>
        <taxon>Gunneridae</taxon>
        <taxon>Pentapetalae</taxon>
        <taxon>rosids</taxon>
        <taxon>malvids</taxon>
        <taxon>Malvales</taxon>
        <taxon>Malvaceae</taxon>
        <taxon>Malvoideae</taxon>
        <taxon>Gossypium</taxon>
    </lineage>
</organism>
<dbReference type="InterPro" id="IPR002156">
    <property type="entry name" value="RNaseH_domain"/>
</dbReference>
<reference evidence="2" key="1">
    <citation type="submission" date="2019-08" db="EMBL/GenBank/DDBJ databases">
        <authorList>
            <person name="Liu F."/>
        </authorList>
    </citation>
    <scope>NUCLEOTIDE SEQUENCE [LARGE SCALE GENOMIC DNA]</scope>
    <source>
        <strain evidence="2">PA1801</strain>
        <tissue evidence="2">Leaf</tissue>
    </source>
</reference>
<evidence type="ECO:0000313" key="3">
    <source>
        <dbReference type="Proteomes" id="UP000325315"/>
    </source>
</evidence>
<dbReference type="PANTHER" id="PTHR47074:SF61">
    <property type="entry name" value="RNASE H TYPE-1 DOMAIN-CONTAINING PROTEIN"/>
    <property type="match status" value="1"/>
</dbReference>
<dbReference type="SUPFAM" id="SSF53098">
    <property type="entry name" value="Ribonuclease H-like"/>
    <property type="match status" value="1"/>
</dbReference>
<dbReference type="GO" id="GO:0003676">
    <property type="term" value="F:nucleic acid binding"/>
    <property type="evidence" value="ECO:0007669"/>
    <property type="project" value="InterPro"/>
</dbReference>
<dbReference type="GO" id="GO:0004523">
    <property type="term" value="F:RNA-DNA hybrid ribonuclease activity"/>
    <property type="evidence" value="ECO:0007669"/>
    <property type="project" value="InterPro"/>
</dbReference>
<dbReference type="InterPro" id="IPR012337">
    <property type="entry name" value="RNaseH-like_sf"/>
</dbReference>
<dbReference type="Pfam" id="PF13456">
    <property type="entry name" value="RVT_3"/>
    <property type="match status" value="1"/>
</dbReference>
<dbReference type="InterPro" id="IPR052929">
    <property type="entry name" value="RNase_H-like_EbsB-rel"/>
</dbReference>
<dbReference type="AlphaFoldDB" id="A0A5B6VU84"/>
<dbReference type="OrthoDB" id="984173at2759"/>
<evidence type="ECO:0000313" key="2">
    <source>
        <dbReference type="EMBL" id="KAA3472534.1"/>
    </source>
</evidence>
<evidence type="ECO:0000259" key="1">
    <source>
        <dbReference type="Pfam" id="PF13456"/>
    </source>
</evidence>
<dbReference type="Proteomes" id="UP000325315">
    <property type="component" value="Unassembled WGS sequence"/>
</dbReference>
<accession>A0A5B6VU84</accession>
<name>A0A5B6VU84_9ROSI</name>
<dbReference type="InterPro" id="IPR044730">
    <property type="entry name" value="RNase_H-like_dom_plant"/>
</dbReference>
<dbReference type="InterPro" id="IPR036397">
    <property type="entry name" value="RNaseH_sf"/>
</dbReference>
<dbReference type="PANTHER" id="PTHR47074">
    <property type="entry name" value="BNAC02G40300D PROTEIN"/>
    <property type="match status" value="1"/>
</dbReference>
<gene>
    <name evidence="2" type="ORF">EPI10_023007</name>
</gene>
<dbReference type="CDD" id="cd06222">
    <property type="entry name" value="RNase_H_like"/>
    <property type="match status" value="1"/>
</dbReference>
<keyword evidence="3" id="KW-1185">Reference proteome</keyword>
<protein>
    <submittedName>
        <fullName evidence="2">Glycine, alanine and asparagine-rich protein-like</fullName>
    </submittedName>
</protein>
<dbReference type="EMBL" id="SMMG02000005">
    <property type="protein sequence ID" value="KAA3472534.1"/>
    <property type="molecule type" value="Genomic_DNA"/>
</dbReference>
<dbReference type="Gene3D" id="3.30.420.10">
    <property type="entry name" value="Ribonuclease H-like superfamily/Ribonuclease H"/>
    <property type="match status" value="1"/>
</dbReference>
<feature type="domain" description="RNase H type-1" evidence="1">
    <location>
        <begin position="69"/>
        <end position="175"/>
    </location>
</feature>
<sequence>MWSALELQNVLLNENRDYEQWLIGFLIASTRSYGVSSAALSGQHGETGTPEYMKRKSILTELLMGDTSEVVLRNNEGTILLSHLEIHRRVPSAFAVEALACRTAVKIAMEKTWSDVIIEGDSLTVIKKCNSRNKDRSMIGAYIMDIKQMVPRSKHFVFKHISRTANTLAHKIATESLRNMNEIYLEGAASDYAEFQRLRESVREPD</sequence>
<proteinExistence type="predicted"/>